<evidence type="ECO:0000313" key="3">
    <source>
        <dbReference type="Proteomes" id="UP000449710"/>
    </source>
</evidence>
<sequence length="332" mass="38527">MVKLFKRVPAQVQGLRGLTKLFESFNFKDFGDYAKKLRLGLKLSQGNVARMSGLSVDTLRRIEQGKVIARFDTLIILSEVYKTDLIDAYKNYSSSSILMRYYARLDKLIAMYNEETLINLRKDYEQFGKLHDNEPPIAYNSKKQFLLILDGLSEYYKGNLKKSRSLYVESMHLSNPLFSLQNYIDFQYTVLEKRILLLIALSFSDDHDLLFANHLLEHLLDSLSLNQYTSFNEKILAIKIIANISYNYHTLYEDEKALDYANRGIDFCINNHITYALANLLARKGVAQHFLKDPNCKDTLQQAVNLMIIENNHALAKKYIEITKEKYGIQLQ</sequence>
<reference evidence="2 3" key="1">
    <citation type="submission" date="2019-04" db="EMBL/GenBank/DDBJ databases">
        <title>Isachenkonia alkalipeptolytica gen. nov. sp. nov. a new anaerobic, alkiliphilic organothrophic bacterium capable to reduce synthesized ferrihydrite isolated from a soda lake.</title>
        <authorList>
            <person name="Toshchakov S.V."/>
            <person name="Zavarzina D.G."/>
            <person name="Zhilina T.N."/>
            <person name="Kostrikina N.A."/>
            <person name="Kublanov I.V."/>
        </authorList>
    </citation>
    <scope>NUCLEOTIDE SEQUENCE [LARGE SCALE GENOMIC DNA]</scope>
    <source>
        <strain evidence="2 3">Z-1701</strain>
    </source>
</reference>
<feature type="domain" description="HTH cro/C1-type" evidence="1">
    <location>
        <begin position="35"/>
        <end position="88"/>
    </location>
</feature>
<name>A0AA44BE43_9CLOT</name>
<dbReference type="Pfam" id="PF01381">
    <property type="entry name" value="HTH_3"/>
    <property type="match status" value="1"/>
</dbReference>
<dbReference type="AlphaFoldDB" id="A0AA44BE43"/>
<dbReference type="SMART" id="SM00530">
    <property type="entry name" value="HTH_XRE"/>
    <property type="match status" value="1"/>
</dbReference>
<dbReference type="PROSITE" id="PS50943">
    <property type="entry name" value="HTH_CROC1"/>
    <property type="match status" value="1"/>
</dbReference>
<comment type="caution">
    <text evidence="2">The sequence shown here is derived from an EMBL/GenBank/DDBJ whole genome shotgun (WGS) entry which is preliminary data.</text>
</comment>
<dbReference type="Gene3D" id="1.25.40.10">
    <property type="entry name" value="Tetratricopeptide repeat domain"/>
    <property type="match status" value="1"/>
</dbReference>
<organism evidence="2 3">
    <name type="scientific">Isachenkonia alkalipeptolytica</name>
    <dbReference type="NCBI Taxonomy" id="2565777"/>
    <lineage>
        <taxon>Bacteria</taxon>
        <taxon>Bacillati</taxon>
        <taxon>Bacillota</taxon>
        <taxon>Clostridia</taxon>
        <taxon>Eubacteriales</taxon>
        <taxon>Clostridiaceae</taxon>
        <taxon>Isachenkonia</taxon>
    </lineage>
</organism>
<dbReference type="InterPro" id="IPR001387">
    <property type="entry name" value="Cro/C1-type_HTH"/>
</dbReference>
<keyword evidence="3" id="KW-1185">Reference proteome</keyword>
<dbReference type="Proteomes" id="UP000449710">
    <property type="component" value="Unassembled WGS sequence"/>
</dbReference>
<dbReference type="InterPro" id="IPR011990">
    <property type="entry name" value="TPR-like_helical_dom_sf"/>
</dbReference>
<dbReference type="Gene3D" id="1.10.260.40">
    <property type="entry name" value="lambda repressor-like DNA-binding domains"/>
    <property type="match status" value="1"/>
</dbReference>
<dbReference type="EMBL" id="SUMG01000004">
    <property type="protein sequence ID" value="NBG87735.1"/>
    <property type="molecule type" value="Genomic_DNA"/>
</dbReference>
<dbReference type="GO" id="GO:0003677">
    <property type="term" value="F:DNA binding"/>
    <property type="evidence" value="ECO:0007669"/>
    <property type="project" value="InterPro"/>
</dbReference>
<evidence type="ECO:0000259" key="1">
    <source>
        <dbReference type="PROSITE" id="PS50943"/>
    </source>
</evidence>
<gene>
    <name evidence="2" type="ORF">ISALK_04400</name>
</gene>
<proteinExistence type="predicted"/>
<dbReference type="SUPFAM" id="SSF47413">
    <property type="entry name" value="lambda repressor-like DNA-binding domains"/>
    <property type="match status" value="1"/>
</dbReference>
<evidence type="ECO:0000313" key="2">
    <source>
        <dbReference type="EMBL" id="NBG87735.1"/>
    </source>
</evidence>
<accession>A0AA44BE43</accession>
<dbReference type="InterPro" id="IPR010982">
    <property type="entry name" value="Lambda_DNA-bd_dom_sf"/>
</dbReference>
<protein>
    <submittedName>
        <fullName evidence="2">Transcriptional regulator</fullName>
    </submittedName>
</protein>
<dbReference type="CDD" id="cd00093">
    <property type="entry name" value="HTH_XRE"/>
    <property type="match status" value="1"/>
</dbReference>